<feature type="chain" id="PRO_5009190586" description="Solute-binding protein family 5 domain-containing protein" evidence="4">
    <location>
        <begin position="27"/>
        <end position="558"/>
    </location>
</feature>
<comment type="caution">
    <text evidence="6">The sequence shown here is derived from an EMBL/GenBank/DDBJ whole genome shotgun (WGS) entry which is preliminary data.</text>
</comment>
<dbReference type="Pfam" id="PF00496">
    <property type="entry name" value="SBP_bac_5"/>
    <property type="match status" value="1"/>
</dbReference>
<dbReference type="Gene3D" id="3.90.76.10">
    <property type="entry name" value="Dipeptide-binding Protein, Domain 1"/>
    <property type="match status" value="1"/>
</dbReference>
<dbReference type="GO" id="GO:0030288">
    <property type="term" value="C:outer membrane-bounded periplasmic space"/>
    <property type="evidence" value="ECO:0007669"/>
    <property type="project" value="TreeGrafter"/>
</dbReference>
<dbReference type="Proteomes" id="UP000095463">
    <property type="component" value="Unassembled WGS sequence"/>
</dbReference>
<dbReference type="InterPro" id="IPR039424">
    <property type="entry name" value="SBP_5"/>
</dbReference>
<protein>
    <recommendedName>
        <fullName evidence="5">Solute-binding protein family 5 domain-containing protein</fullName>
    </recommendedName>
</protein>
<feature type="domain" description="Solute-binding protein family 5" evidence="5">
    <location>
        <begin position="77"/>
        <end position="451"/>
    </location>
</feature>
<dbReference type="OrthoDB" id="9803988at2"/>
<keyword evidence="3 4" id="KW-0732">Signal</keyword>
<name>A0A1E5XT72_9HYPH</name>
<organism evidence="6 7">
    <name type="scientific">Devosia insulae DS-56</name>
    <dbReference type="NCBI Taxonomy" id="1116389"/>
    <lineage>
        <taxon>Bacteria</taxon>
        <taxon>Pseudomonadati</taxon>
        <taxon>Pseudomonadota</taxon>
        <taxon>Alphaproteobacteria</taxon>
        <taxon>Hyphomicrobiales</taxon>
        <taxon>Devosiaceae</taxon>
        <taxon>Devosia</taxon>
    </lineage>
</organism>
<keyword evidence="7" id="KW-1185">Reference proteome</keyword>
<dbReference type="InterPro" id="IPR000914">
    <property type="entry name" value="SBP_5_dom"/>
</dbReference>
<comment type="subcellular location">
    <subcellularLocation>
        <location evidence="1">Periplasm</location>
    </subcellularLocation>
</comment>
<evidence type="ECO:0000313" key="6">
    <source>
        <dbReference type="EMBL" id="OEO31755.1"/>
    </source>
</evidence>
<dbReference type="Gene3D" id="3.40.190.10">
    <property type="entry name" value="Periplasmic binding protein-like II"/>
    <property type="match status" value="1"/>
</dbReference>
<evidence type="ECO:0000313" key="7">
    <source>
        <dbReference type="Proteomes" id="UP000095463"/>
    </source>
</evidence>
<gene>
    <name evidence="6" type="ORF">VW23_014795</name>
</gene>
<evidence type="ECO:0000256" key="1">
    <source>
        <dbReference type="ARBA" id="ARBA00004418"/>
    </source>
</evidence>
<sequence>MHRLRLLTLLTTTALAGAALTTTAQAEVIIRIAPVHTDAHVENYNPYNLTGPHAYVQDFAYEPLWIDNVWHPDNDFPALATSYEVGADLKSVTYHLREGVKWSDGEPFTAADVVFTFNYAKAHLDFPIGYDIYSAEKDTGSIVDVVAVDDHTVRFDLKTADSLARLNIGPVFPLPEHIWKDIADPVNYANPKVVATGPFTEVRDFSRNAFKLCKNPLYREAAEVKVDCIEYPQLSDNLQVIAAITNGDLDWATDGITDPEITYASKSPDNHYWLPPDAGTNLQLNTTKAPFNNLEFRKAMSMAIDRGTLVDIATFGLTTPAEYPIGEGMFYKDWIDTAALAPYQYLMTYDPEAAKKVLDDAGFVDKDGDGWRDNPDGTPIAFKMAVPAGWDDWVNTLQTVSENLQDIGINGEMETPEEGAWFDNIPTGNFDVYIMWTNLSSTPWFTYYSMFNPRSMVPGTLNEQAMHQMKIPGIEADLAAISATADVAVQKEKITSVMTQVAENLPVITLFSNPAWYEYSTRNFTGWPDESNAWARPNNPAGIHERVKVLLSLTPVAK</sequence>
<feature type="signal peptide" evidence="4">
    <location>
        <begin position="1"/>
        <end position="26"/>
    </location>
</feature>
<dbReference type="AlphaFoldDB" id="A0A1E5XT72"/>
<dbReference type="PROSITE" id="PS01040">
    <property type="entry name" value="SBP_BACTERIAL_5"/>
    <property type="match status" value="1"/>
</dbReference>
<dbReference type="GO" id="GO:1904680">
    <property type="term" value="F:peptide transmembrane transporter activity"/>
    <property type="evidence" value="ECO:0007669"/>
    <property type="project" value="TreeGrafter"/>
</dbReference>
<comment type="similarity">
    <text evidence="2">Belongs to the bacterial solute-binding protein 5 family.</text>
</comment>
<proteinExistence type="inferred from homology"/>
<dbReference type="EMBL" id="LAJE02000127">
    <property type="protein sequence ID" value="OEO31755.1"/>
    <property type="molecule type" value="Genomic_DNA"/>
</dbReference>
<dbReference type="RefSeq" id="WP_069909078.1">
    <property type="nucleotide sequence ID" value="NZ_LAJE02000127.1"/>
</dbReference>
<accession>A0A1E5XT72</accession>
<evidence type="ECO:0000256" key="3">
    <source>
        <dbReference type="ARBA" id="ARBA00022729"/>
    </source>
</evidence>
<dbReference type="CDD" id="cd08509">
    <property type="entry name" value="PBP2_TmCBP_oligosaccharides_like"/>
    <property type="match status" value="1"/>
</dbReference>
<dbReference type="PANTHER" id="PTHR30290:SF38">
    <property type="entry name" value="D,D-DIPEPTIDE-BINDING PERIPLASMIC PROTEIN DDPA-RELATED"/>
    <property type="match status" value="1"/>
</dbReference>
<reference evidence="6 7" key="1">
    <citation type="journal article" date="2015" name="Genome Announc.">
        <title>Genome Assemblies of Three Soil-Associated Devosia species: D. insulae, D. limi, and D. soli.</title>
        <authorList>
            <person name="Hassan Y.I."/>
            <person name="Lepp D."/>
            <person name="Zhou T."/>
        </authorList>
    </citation>
    <scope>NUCLEOTIDE SEQUENCE [LARGE SCALE GENOMIC DNA]</scope>
    <source>
        <strain evidence="6 7">DS-56</strain>
    </source>
</reference>
<evidence type="ECO:0000256" key="4">
    <source>
        <dbReference type="SAM" id="SignalP"/>
    </source>
</evidence>
<dbReference type="SUPFAM" id="SSF53850">
    <property type="entry name" value="Periplasmic binding protein-like II"/>
    <property type="match status" value="1"/>
</dbReference>
<evidence type="ECO:0000259" key="5">
    <source>
        <dbReference type="Pfam" id="PF00496"/>
    </source>
</evidence>
<dbReference type="PANTHER" id="PTHR30290">
    <property type="entry name" value="PERIPLASMIC BINDING COMPONENT OF ABC TRANSPORTER"/>
    <property type="match status" value="1"/>
</dbReference>
<evidence type="ECO:0000256" key="2">
    <source>
        <dbReference type="ARBA" id="ARBA00005695"/>
    </source>
</evidence>
<dbReference type="InterPro" id="IPR023765">
    <property type="entry name" value="SBP_5_CS"/>
</dbReference>
<dbReference type="Gene3D" id="3.10.105.10">
    <property type="entry name" value="Dipeptide-binding Protein, Domain 3"/>
    <property type="match status" value="1"/>
</dbReference>
<dbReference type="GO" id="GO:0042938">
    <property type="term" value="P:dipeptide transport"/>
    <property type="evidence" value="ECO:0007669"/>
    <property type="project" value="TreeGrafter"/>
</dbReference>